<dbReference type="STRING" id="1401.BK123_12375"/>
<proteinExistence type="predicted"/>
<evidence type="ECO:0000313" key="4">
    <source>
        <dbReference type="Proteomes" id="UP000187074"/>
    </source>
</evidence>
<dbReference type="Gene3D" id="3.10.180.10">
    <property type="entry name" value="2,3-Dihydroxybiphenyl 1,2-Dioxygenase, domain 1"/>
    <property type="match status" value="1"/>
</dbReference>
<evidence type="ECO:0000259" key="2">
    <source>
        <dbReference type="PROSITE" id="PS51819"/>
    </source>
</evidence>
<dbReference type="GO" id="GO:0004493">
    <property type="term" value="F:methylmalonyl-CoA epimerase activity"/>
    <property type="evidence" value="ECO:0007669"/>
    <property type="project" value="TreeGrafter"/>
</dbReference>
<comment type="caution">
    <text evidence="3">The sequence shown here is derived from an EMBL/GenBank/DDBJ whole genome shotgun (WGS) entry which is preliminary data.</text>
</comment>
<dbReference type="OrthoDB" id="9796521at2"/>
<evidence type="ECO:0000313" key="3">
    <source>
        <dbReference type="EMBL" id="OME92682.1"/>
    </source>
</evidence>
<name>A0A1R1B1Z6_PAELA</name>
<dbReference type="SUPFAM" id="SSF54593">
    <property type="entry name" value="Glyoxalase/Bleomycin resistance protein/Dihydroxybiphenyl dioxygenase"/>
    <property type="match status" value="1"/>
</dbReference>
<evidence type="ECO:0000256" key="1">
    <source>
        <dbReference type="ARBA" id="ARBA00022723"/>
    </source>
</evidence>
<dbReference type="AlphaFoldDB" id="A0A1R1B1Z6"/>
<dbReference type="PANTHER" id="PTHR43048">
    <property type="entry name" value="METHYLMALONYL-COA EPIMERASE"/>
    <property type="match status" value="1"/>
</dbReference>
<dbReference type="GO" id="GO:0046491">
    <property type="term" value="P:L-methylmalonyl-CoA metabolic process"/>
    <property type="evidence" value="ECO:0007669"/>
    <property type="project" value="TreeGrafter"/>
</dbReference>
<dbReference type="EMBL" id="MRTF01000004">
    <property type="protein sequence ID" value="OME92682.1"/>
    <property type="molecule type" value="Genomic_DNA"/>
</dbReference>
<dbReference type="InterPro" id="IPR029068">
    <property type="entry name" value="Glyas_Bleomycin-R_OHBP_Dase"/>
</dbReference>
<dbReference type="PROSITE" id="PS51819">
    <property type="entry name" value="VOC"/>
    <property type="match status" value="1"/>
</dbReference>
<feature type="domain" description="VOC" evidence="2">
    <location>
        <begin position="2"/>
        <end position="127"/>
    </location>
</feature>
<keyword evidence="1" id="KW-0479">Metal-binding</keyword>
<dbReference type="Pfam" id="PF00903">
    <property type="entry name" value="Glyoxalase"/>
    <property type="match status" value="1"/>
</dbReference>
<dbReference type="InterPro" id="IPR051785">
    <property type="entry name" value="MMCE/EMCE_epimerase"/>
</dbReference>
<dbReference type="GO" id="GO:0046872">
    <property type="term" value="F:metal ion binding"/>
    <property type="evidence" value="ECO:0007669"/>
    <property type="project" value="UniProtKB-KW"/>
</dbReference>
<dbReference type="Proteomes" id="UP000187074">
    <property type="component" value="Unassembled WGS sequence"/>
</dbReference>
<dbReference type="InterPro" id="IPR004360">
    <property type="entry name" value="Glyas_Fos-R_dOase_dom"/>
</dbReference>
<dbReference type="RefSeq" id="WP_076322713.1">
    <property type="nucleotide sequence ID" value="NZ_JBCNGP010000027.1"/>
</dbReference>
<accession>A0A1R1B1Z6</accession>
<gene>
    <name evidence="3" type="ORF">BK123_12375</name>
</gene>
<organism evidence="3 4">
    <name type="scientific">Paenibacillus lautus</name>
    <name type="common">Bacillus lautus</name>
    <dbReference type="NCBI Taxonomy" id="1401"/>
    <lineage>
        <taxon>Bacteria</taxon>
        <taxon>Bacillati</taxon>
        <taxon>Bacillota</taxon>
        <taxon>Bacilli</taxon>
        <taxon>Bacillales</taxon>
        <taxon>Paenibacillaceae</taxon>
        <taxon>Paenibacillus</taxon>
    </lineage>
</organism>
<dbReference type="InterPro" id="IPR037523">
    <property type="entry name" value="VOC_core"/>
</dbReference>
<dbReference type="PANTHER" id="PTHR43048:SF4">
    <property type="entry name" value="RING-CLEAVING DIOXYGENASE-RELATED"/>
    <property type="match status" value="1"/>
</dbReference>
<sequence length="129" mass="14900">MKLSQIRLITNDIHKSVAFYRDVMEFALGYYAEGMEFASFNTGETKIEIFSRHQISEVIGEKNLPTDVESPSKFLLSFAVDQIDEVYVGLKNKGVLFLNEPHDRQEWNARVVHLRDPDGNVIELYKHPL</sequence>
<protein>
    <recommendedName>
        <fullName evidence="2">VOC domain-containing protein</fullName>
    </recommendedName>
</protein>
<reference evidence="3 4" key="1">
    <citation type="submission" date="2016-11" db="EMBL/GenBank/DDBJ databases">
        <title>Paenibacillus species isolates.</title>
        <authorList>
            <person name="Beno S.M."/>
        </authorList>
    </citation>
    <scope>NUCLEOTIDE SEQUENCE [LARGE SCALE GENOMIC DNA]</scope>
    <source>
        <strain evidence="3 4">FSL F4-0100</strain>
    </source>
</reference>